<accession>A0ABX0U8E4</accession>
<gene>
    <name evidence="2" type="ORF">FHR24_001462</name>
</gene>
<reference evidence="2 3" key="1">
    <citation type="submission" date="2020-03" db="EMBL/GenBank/DDBJ databases">
        <title>Genomic Encyclopedia of Type Strains, Phase IV (KMG-IV): sequencing the most valuable type-strain genomes for metagenomic binning, comparative biology and taxonomic classification.</title>
        <authorList>
            <person name="Goeker M."/>
        </authorList>
    </citation>
    <scope>NUCLEOTIDE SEQUENCE [LARGE SCALE GENOMIC DNA]</scope>
    <source>
        <strain evidence="2 3">DSM 101599</strain>
    </source>
</reference>
<dbReference type="Pfam" id="PF13401">
    <property type="entry name" value="AAA_22"/>
    <property type="match status" value="1"/>
</dbReference>
<evidence type="ECO:0000259" key="1">
    <source>
        <dbReference type="Pfam" id="PF13401"/>
    </source>
</evidence>
<dbReference type="EMBL" id="JAASQL010000001">
    <property type="protein sequence ID" value="NIJ45023.1"/>
    <property type="molecule type" value="Genomic_DNA"/>
</dbReference>
<evidence type="ECO:0000313" key="2">
    <source>
        <dbReference type="EMBL" id="NIJ45023.1"/>
    </source>
</evidence>
<organism evidence="2 3">
    <name type="scientific">Wenyingzhuangia heitensis</name>
    <dbReference type="NCBI Taxonomy" id="1487859"/>
    <lineage>
        <taxon>Bacteria</taxon>
        <taxon>Pseudomonadati</taxon>
        <taxon>Bacteroidota</taxon>
        <taxon>Flavobacteriia</taxon>
        <taxon>Flavobacteriales</taxon>
        <taxon>Flavobacteriaceae</taxon>
        <taxon>Wenyingzhuangia</taxon>
    </lineage>
</organism>
<evidence type="ECO:0000313" key="3">
    <source>
        <dbReference type="Proteomes" id="UP000745859"/>
    </source>
</evidence>
<dbReference type="Proteomes" id="UP000745859">
    <property type="component" value="Unassembled WGS sequence"/>
</dbReference>
<proteinExistence type="predicted"/>
<dbReference type="RefSeq" id="WP_167186122.1">
    <property type="nucleotide sequence ID" value="NZ_JAASQL010000001.1"/>
</dbReference>
<dbReference type="InterPro" id="IPR049945">
    <property type="entry name" value="AAA_22"/>
</dbReference>
<comment type="caution">
    <text evidence="2">The sequence shown here is derived from an EMBL/GenBank/DDBJ whole genome shotgun (WGS) entry which is preliminary data.</text>
</comment>
<protein>
    <submittedName>
        <fullName evidence="2">DNA transposition AAA+ family ATPase</fullName>
    </submittedName>
</protein>
<feature type="domain" description="ORC1/DEAH AAA+ ATPase" evidence="1">
    <location>
        <begin position="96"/>
        <end position="184"/>
    </location>
</feature>
<keyword evidence="3" id="KW-1185">Reference proteome</keyword>
<sequence>MTQEFKQSIAEEVKFRITKSSQVKVSKQAKVSNATISQIVNDNWEHIAESLWSKVKVNLRIDLAWKIAPTQNLDVVVGVLDKVQAGSMSVMISDKQGKGKTTGYEYYARNNSNVILISCKNYWSKKSFARHQLLACGLEDYGTTEEMIERFEEHLSKLEKPLTIYDQFDKLKEVQKDLFMDYYNSLDGHGGFVLSGVNLHHQEKKGRNKNKTGYGERWSRVGSKIISLNELSYKDVESMCRVNGLDEEDEILEIFDTCLGDKRRVKRSVEQYFLKLAENKSA</sequence>
<name>A0ABX0U8E4_9FLAO</name>